<protein>
    <submittedName>
        <fullName evidence="1">PIG-L family deacetylase</fullName>
    </submittedName>
</protein>
<sequence length="211" mass="24567">MNPKRVLILAPHTDDAELGCGGFIARLVEQSAEVFVATFSTAEESVPKLAPPDTMEQEFYEAMSILGVPRDRLFVFRYPVRWFSSLRQEILEEIVALRCRIYPDIVLLPSSQDMHQDHQVIHLEGLRAFKETTVLGYELPWNQISFPAQGFIPLEQRFVRRKWEALQAYQSQIEMQRPYFTQAFIEGLAKMRGTQIKRDWAEAYEVLRMVL</sequence>
<dbReference type="InterPro" id="IPR003737">
    <property type="entry name" value="GlcNAc_PI_deacetylase-related"/>
</dbReference>
<dbReference type="PANTHER" id="PTHR12993">
    <property type="entry name" value="N-ACETYLGLUCOSAMINYL-PHOSPHATIDYLINOSITOL DE-N-ACETYLASE-RELATED"/>
    <property type="match status" value="1"/>
</dbReference>
<accession>A0ABY4WJ33</accession>
<name>A0ABY4WJ33_9BACL</name>
<evidence type="ECO:0000313" key="1">
    <source>
        <dbReference type="EMBL" id="USG67140.1"/>
    </source>
</evidence>
<dbReference type="PANTHER" id="PTHR12993:SF11">
    <property type="entry name" value="N-ACETYLGLUCOSAMINYL-PHOSPHATIDYLINOSITOL DE-N-ACETYLASE"/>
    <property type="match status" value="1"/>
</dbReference>
<dbReference type="Proteomes" id="UP001056500">
    <property type="component" value="Chromosome"/>
</dbReference>
<reference evidence="1" key="1">
    <citation type="submission" date="2022-06" db="EMBL/GenBank/DDBJ databases">
        <title>Genome sequencing of Brevibacillus sp. BB3-R1.</title>
        <authorList>
            <person name="Heo J."/>
            <person name="Lee D."/>
            <person name="Won M."/>
            <person name="Han B.-H."/>
            <person name="Hong S.-B."/>
            <person name="Kwon S.-W."/>
        </authorList>
    </citation>
    <scope>NUCLEOTIDE SEQUENCE</scope>
    <source>
        <strain evidence="1">BB3-R1</strain>
    </source>
</reference>
<dbReference type="SUPFAM" id="SSF102588">
    <property type="entry name" value="LmbE-like"/>
    <property type="match status" value="1"/>
</dbReference>
<keyword evidence="2" id="KW-1185">Reference proteome</keyword>
<gene>
    <name evidence="1" type="ORF">NDK47_07565</name>
</gene>
<organism evidence="1 2">
    <name type="scientific">Brevibacillus ruminantium</name>
    <dbReference type="NCBI Taxonomy" id="2950604"/>
    <lineage>
        <taxon>Bacteria</taxon>
        <taxon>Bacillati</taxon>
        <taxon>Bacillota</taxon>
        <taxon>Bacilli</taxon>
        <taxon>Bacillales</taxon>
        <taxon>Paenibacillaceae</taxon>
        <taxon>Brevibacillus</taxon>
    </lineage>
</organism>
<dbReference type="EMBL" id="CP098755">
    <property type="protein sequence ID" value="USG67140.1"/>
    <property type="molecule type" value="Genomic_DNA"/>
</dbReference>
<dbReference type="RefSeq" id="WP_251874243.1">
    <property type="nucleotide sequence ID" value="NZ_CP098755.1"/>
</dbReference>
<evidence type="ECO:0000313" key="2">
    <source>
        <dbReference type="Proteomes" id="UP001056500"/>
    </source>
</evidence>
<dbReference type="Pfam" id="PF02585">
    <property type="entry name" value="PIG-L"/>
    <property type="match status" value="1"/>
</dbReference>
<dbReference type="Gene3D" id="3.40.50.10320">
    <property type="entry name" value="LmbE-like"/>
    <property type="match status" value="1"/>
</dbReference>
<proteinExistence type="predicted"/>
<dbReference type="InterPro" id="IPR024078">
    <property type="entry name" value="LmbE-like_dom_sf"/>
</dbReference>